<name>A0A4Q9LKK5_9MICR</name>
<evidence type="ECO:0000256" key="7">
    <source>
        <dbReference type="SAM" id="MobiDB-lite"/>
    </source>
</evidence>
<protein>
    <recommendedName>
        <fullName evidence="5">Chromatin elongation factor SPT5</fullName>
    </recommendedName>
    <alternativeName>
        <fullName evidence="6">Chromatin elongation factor spt5</fullName>
    </alternativeName>
</protein>
<dbReference type="VEuPathDB" id="MicrosporidiaDB:CWI39_0048p0030"/>
<feature type="region of interest" description="Disordered" evidence="7">
    <location>
        <begin position="1"/>
        <end position="34"/>
    </location>
</feature>
<evidence type="ECO:0000256" key="5">
    <source>
        <dbReference type="ARBA" id="ARBA00029865"/>
    </source>
</evidence>
<evidence type="ECO:0000259" key="8">
    <source>
        <dbReference type="SMART" id="SM00739"/>
    </source>
</evidence>
<dbReference type="EMBL" id="PITI01000096">
    <property type="protein sequence ID" value="TBU08808.1"/>
    <property type="molecule type" value="Genomic_DNA"/>
</dbReference>
<dbReference type="PANTHER" id="PTHR11125:SF7">
    <property type="entry name" value="TRANSCRIPTION ELONGATION FACTOR SPT5"/>
    <property type="match status" value="1"/>
</dbReference>
<evidence type="ECO:0000313" key="10">
    <source>
        <dbReference type="Proteomes" id="UP000291404"/>
    </source>
</evidence>
<feature type="compositionally biased region" description="Polar residues" evidence="7">
    <location>
        <begin position="504"/>
        <end position="530"/>
    </location>
</feature>
<comment type="function">
    <text evidence="4">The SPT4-SPT5 complex mediates both activation and inhibition of transcription elongation, and plays a role in pre-mRNA processing. This complex seems to be important for the stability of the RNA polymerase II elongation machinery on the chromatin template but not for the inherent ability of this machinery to translocate down the gene.</text>
</comment>
<dbReference type="InterPro" id="IPR005824">
    <property type="entry name" value="KOW"/>
</dbReference>
<dbReference type="CDD" id="cd09888">
    <property type="entry name" value="NGN_Euk"/>
    <property type="match status" value="1"/>
</dbReference>
<dbReference type="GO" id="GO:0032784">
    <property type="term" value="P:regulation of DNA-templated transcription elongation"/>
    <property type="evidence" value="ECO:0007669"/>
    <property type="project" value="InterPro"/>
</dbReference>
<feature type="region of interest" description="Disordered" evidence="7">
    <location>
        <begin position="483"/>
        <end position="530"/>
    </location>
</feature>
<dbReference type="Pfam" id="PF03439">
    <property type="entry name" value="Spt5-NGN"/>
    <property type="match status" value="1"/>
</dbReference>
<feature type="domain" description="KOW" evidence="8">
    <location>
        <begin position="162"/>
        <end position="189"/>
    </location>
</feature>
<keyword evidence="3" id="KW-0539">Nucleus</keyword>
<dbReference type="Gene3D" id="3.30.70.940">
    <property type="entry name" value="NusG, N-terminal domain"/>
    <property type="match status" value="1"/>
</dbReference>
<dbReference type="GO" id="GO:0032044">
    <property type="term" value="C:DSIF complex"/>
    <property type="evidence" value="ECO:0007669"/>
    <property type="project" value="TreeGrafter"/>
</dbReference>
<feature type="domain" description="KOW" evidence="8">
    <location>
        <begin position="387"/>
        <end position="414"/>
    </location>
</feature>
<dbReference type="InterPro" id="IPR039659">
    <property type="entry name" value="SPT5"/>
</dbReference>
<dbReference type="InterPro" id="IPR039385">
    <property type="entry name" value="NGN_Euk"/>
</dbReference>
<comment type="caution">
    <text evidence="9">The sequence shown here is derived from an EMBL/GenBank/DDBJ whole genome shotgun (WGS) entry which is preliminary data.</text>
</comment>
<dbReference type="InterPro" id="IPR005100">
    <property type="entry name" value="NGN-domain"/>
</dbReference>
<feature type="compositionally biased region" description="Low complexity" evidence="7">
    <location>
        <begin position="17"/>
        <end position="32"/>
    </location>
</feature>
<evidence type="ECO:0000256" key="1">
    <source>
        <dbReference type="ARBA" id="ARBA00004123"/>
    </source>
</evidence>
<dbReference type="InterPro" id="IPR014722">
    <property type="entry name" value="Rib_uL2_dom2"/>
</dbReference>
<dbReference type="InterPro" id="IPR036735">
    <property type="entry name" value="NGN_dom_sf"/>
</dbReference>
<accession>A0A4Q9LKK5</accession>
<reference evidence="9 10" key="1">
    <citation type="submission" date="2017-12" db="EMBL/GenBank/DDBJ databases">
        <authorList>
            <person name="Pombert J.-F."/>
            <person name="Haag K.L."/>
            <person name="Ebert D."/>
        </authorList>
    </citation>
    <scope>NUCLEOTIDE SEQUENCE [LARGE SCALE GENOMIC DNA]</scope>
    <source>
        <strain evidence="9">BE-OM-2</strain>
    </source>
</reference>
<dbReference type="VEuPathDB" id="MicrosporidiaDB:CWI36_0096p0040"/>
<dbReference type="GO" id="GO:0006357">
    <property type="term" value="P:regulation of transcription by RNA polymerase II"/>
    <property type="evidence" value="ECO:0007669"/>
    <property type="project" value="InterPro"/>
</dbReference>
<evidence type="ECO:0000256" key="2">
    <source>
        <dbReference type="ARBA" id="ARBA00023163"/>
    </source>
</evidence>
<dbReference type="GO" id="GO:0006368">
    <property type="term" value="P:transcription elongation by RNA polymerase II"/>
    <property type="evidence" value="ECO:0007669"/>
    <property type="project" value="TreeGrafter"/>
</dbReference>
<evidence type="ECO:0000256" key="6">
    <source>
        <dbReference type="ARBA" id="ARBA00031006"/>
    </source>
</evidence>
<organism evidence="9 10">
    <name type="scientific">Hamiltosporidium magnivora</name>
    <dbReference type="NCBI Taxonomy" id="148818"/>
    <lineage>
        <taxon>Eukaryota</taxon>
        <taxon>Fungi</taxon>
        <taxon>Fungi incertae sedis</taxon>
        <taxon>Microsporidia</taxon>
        <taxon>Dubosqiidae</taxon>
        <taxon>Hamiltosporidium</taxon>
    </lineage>
</organism>
<dbReference type="Proteomes" id="UP000291404">
    <property type="component" value="Unassembled WGS sequence"/>
</dbReference>
<dbReference type="GO" id="GO:0003729">
    <property type="term" value="F:mRNA binding"/>
    <property type="evidence" value="ECO:0007669"/>
    <property type="project" value="TreeGrafter"/>
</dbReference>
<dbReference type="SMART" id="SM00739">
    <property type="entry name" value="KOW"/>
    <property type="match status" value="3"/>
</dbReference>
<evidence type="ECO:0000256" key="3">
    <source>
        <dbReference type="ARBA" id="ARBA00023242"/>
    </source>
</evidence>
<proteinExistence type="predicted"/>
<feature type="domain" description="KOW" evidence="8">
    <location>
        <begin position="260"/>
        <end position="287"/>
    </location>
</feature>
<sequence length="629" mass="71582">MPKNKHSEFIDIEAEESSSSSYESTYSTPSSPVATRDWTHFTDQLIKKYQDVDEELEEGEVEEEYVESEMAQQNLLPTKTSPKLWVIKVKPHKEKRILQQLMVKFANSPILSLFCRDNLPGYIYIESYSKQHIQEHIRSRITLVPLEEMVDALSTATDENVVFKSGMYVRIGKGKYKNDIGQVIGVQGPGRTKIRLVPRLPTKKMFDPTEFPNEVFKTKDYFIYKKEIYKNGFLEKVFDSTQLTIIEPSFSEMSMFCENGIMSGERIRVLEGEMTNSVGIVESVSGQELFIRTINNNQTDKNYLKRNSNNLIQVHSSFVKRDFLEGDLVVFEQTPGVILNVTNSTAVVAFNNFTEQKSVKIDFLRLANTVPTVIKNSSVPRQRLKRDPFLYKEVLLQEGEFKGYKGVVKDCYGDTFRVQLNSNLKYVNIGRDKVQKVGGFEGSKNYIFNEKYGGTPGYKTPGHMYGQTPGYKTPGHRYKEKFGETPGYKTPGHRYKDKFGETPGYSTSNKYTGETPGYSTTNKSLGSQTPGYSNKFSNQENNYKGIILKTDDGFDVVEKLYKSTYFTRNGKEFDISDVEYAPPVVFDRCCVVETNEKGIVLSMKGDVCIVRFGNGSVKEVSVDKLAKSE</sequence>
<evidence type="ECO:0000256" key="4">
    <source>
        <dbReference type="ARBA" id="ARBA00024691"/>
    </source>
</evidence>
<dbReference type="AlphaFoldDB" id="A0A4Q9LKK5"/>
<comment type="subcellular location">
    <subcellularLocation>
        <location evidence="1">Nucleus</location>
    </subcellularLocation>
</comment>
<dbReference type="Gene3D" id="2.30.30.30">
    <property type="match status" value="1"/>
</dbReference>
<keyword evidence="10" id="KW-1185">Reference proteome</keyword>
<dbReference type="InterPro" id="IPR041978">
    <property type="entry name" value="KOW_Spt5_5"/>
</dbReference>
<dbReference type="PANTHER" id="PTHR11125">
    <property type="entry name" value="SUPPRESSOR OF TY 5"/>
    <property type="match status" value="1"/>
</dbReference>
<evidence type="ECO:0000313" key="9">
    <source>
        <dbReference type="EMBL" id="TBU08808.1"/>
    </source>
</evidence>
<keyword evidence="2" id="KW-0804">Transcription</keyword>
<dbReference type="Pfam" id="PF23290">
    <property type="entry name" value="KOW5_SPT5"/>
    <property type="match status" value="1"/>
</dbReference>
<dbReference type="STRING" id="148818.A0A4Q9LKK5"/>
<gene>
    <name evidence="9" type="ORF">CWI36_0096p0040</name>
</gene>